<comment type="caution">
    <text evidence="8">The sequence shown here is derived from an EMBL/GenBank/DDBJ whole genome shotgun (WGS) entry which is preliminary data.</text>
</comment>
<dbReference type="GO" id="GO:0005737">
    <property type="term" value="C:cytoplasm"/>
    <property type="evidence" value="ECO:0007669"/>
    <property type="project" value="TreeGrafter"/>
</dbReference>
<gene>
    <name evidence="8" type="ORF">POM88_030939</name>
</gene>
<evidence type="ECO:0000313" key="9">
    <source>
        <dbReference type="Proteomes" id="UP001237642"/>
    </source>
</evidence>
<dbReference type="GO" id="GO:0000209">
    <property type="term" value="P:protein polyubiquitination"/>
    <property type="evidence" value="ECO:0007669"/>
    <property type="project" value="TreeGrafter"/>
</dbReference>
<keyword evidence="5 6" id="KW-0833">Ubl conjugation pathway</keyword>
<sequence>MHKIPIGIRLDRVLILQLAEKCVSLEDIRDADPISYRSYKLMLEMDPEAVDRDELFLRFYVEEDDRSGLKRIVELAPDGEKIVVNRMRIYVDLLIQHYYVKSIEVHVSRFAKGFNDIIDCSRKRRLFFKSLELEDLDGMLCGNVKPISVDEWKTHTEYNGYLDTDSQIVWFWKIVGDMSAEQKRNLLFFWTSVIYLPVEGFQRLPSRLSIYKTDTTLGHFPSSSTFFYRLYLPPYTSFEAMQDRLHIISQKQNSFRFGKW</sequence>
<evidence type="ECO:0000256" key="1">
    <source>
        <dbReference type="ARBA" id="ARBA00000885"/>
    </source>
</evidence>
<evidence type="ECO:0000256" key="6">
    <source>
        <dbReference type="PROSITE-ProRule" id="PRU00104"/>
    </source>
</evidence>
<dbReference type="Gene3D" id="3.30.2160.10">
    <property type="entry name" value="Hect, E3 ligase catalytic domain"/>
    <property type="match status" value="1"/>
</dbReference>
<dbReference type="Gene3D" id="3.90.1750.10">
    <property type="entry name" value="Hect, E3 ligase catalytic domains"/>
    <property type="match status" value="1"/>
</dbReference>
<comment type="pathway">
    <text evidence="2">Protein modification; protein ubiquitination.</text>
</comment>
<dbReference type="PANTHER" id="PTHR11254:SF424">
    <property type="entry name" value="E3 UBIQUITIN-PROTEIN LIGASE UPL5"/>
    <property type="match status" value="1"/>
</dbReference>
<dbReference type="SMART" id="SM00119">
    <property type="entry name" value="HECTc"/>
    <property type="match status" value="1"/>
</dbReference>
<reference evidence="8" key="2">
    <citation type="submission" date="2023-05" db="EMBL/GenBank/DDBJ databases">
        <authorList>
            <person name="Schelkunov M.I."/>
        </authorList>
    </citation>
    <scope>NUCLEOTIDE SEQUENCE</scope>
    <source>
        <strain evidence="8">Hsosn_3</strain>
        <tissue evidence="8">Leaf</tissue>
    </source>
</reference>
<evidence type="ECO:0000259" key="7">
    <source>
        <dbReference type="PROSITE" id="PS50237"/>
    </source>
</evidence>
<dbReference type="GO" id="GO:0061630">
    <property type="term" value="F:ubiquitin protein ligase activity"/>
    <property type="evidence" value="ECO:0007669"/>
    <property type="project" value="UniProtKB-EC"/>
</dbReference>
<evidence type="ECO:0000256" key="3">
    <source>
        <dbReference type="ARBA" id="ARBA00012485"/>
    </source>
</evidence>
<dbReference type="PANTHER" id="PTHR11254">
    <property type="entry name" value="HECT DOMAIN UBIQUITIN-PROTEIN LIGASE"/>
    <property type="match status" value="1"/>
</dbReference>
<comment type="catalytic activity">
    <reaction evidence="1">
        <text>S-ubiquitinyl-[E2 ubiquitin-conjugating enzyme]-L-cysteine + [acceptor protein]-L-lysine = [E2 ubiquitin-conjugating enzyme]-L-cysteine + N(6)-ubiquitinyl-[acceptor protein]-L-lysine.</text>
        <dbReference type="EC" id="2.3.2.26"/>
    </reaction>
</comment>
<dbReference type="PROSITE" id="PS50237">
    <property type="entry name" value="HECT"/>
    <property type="match status" value="1"/>
</dbReference>
<evidence type="ECO:0000256" key="4">
    <source>
        <dbReference type="ARBA" id="ARBA00022679"/>
    </source>
</evidence>
<dbReference type="AlphaFoldDB" id="A0AAD8MIM3"/>
<dbReference type="SUPFAM" id="SSF56204">
    <property type="entry name" value="Hect, E3 ligase catalytic domain"/>
    <property type="match status" value="1"/>
</dbReference>
<dbReference type="GO" id="GO:0006511">
    <property type="term" value="P:ubiquitin-dependent protein catabolic process"/>
    <property type="evidence" value="ECO:0007669"/>
    <property type="project" value="TreeGrafter"/>
</dbReference>
<reference evidence="8" key="1">
    <citation type="submission" date="2023-02" db="EMBL/GenBank/DDBJ databases">
        <title>Genome of toxic invasive species Heracleum sosnowskyi carries increased number of genes despite the absence of recent whole-genome duplications.</title>
        <authorList>
            <person name="Schelkunov M."/>
            <person name="Shtratnikova V."/>
            <person name="Makarenko M."/>
            <person name="Klepikova A."/>
            <person name="Omelchenko D."/>
            <person name="Novikova G."/>
            <person name="Obukhova E."/>
            <person name="Bogdanov V."/>
            <person name="Penin A."/>
            <person name="Logacheva M."/>
        </authorList>
    </citation>
    <scope>NUCLEOTIDE SEQUENCE</scope>
    <source>
        <strain evidence="8">Hsosn_3</strain>
        <tissue evidence="8">Leaf</tissue>
    </source>
</reference>
<keyword evidence="4" id="KW-0808">Transferase</keyword>
<dbReference type="Gene3D" id="3.30.2410.10">
    <property type="entry name" value="Hect, E3 ligase catalytic domain"/>
    <property type="match status" value="1"/>
</dbReference>
<dbReference type="InterPro" id="IPR000569">
    <property type="entry name" value="HECT_dom"/>
</dbReference>
<dbReference type="InterPro" id="IPR050409">
    <property type="entry name" value="E3_ubiq-protein_ligase"/>
</dbReference>
<organism evidence="8 9">
    <name type="scientific">Heracleum sosnowskyi</name>
    <dbReference type="NCBI Taxonomy" id="360622"/>
    <lineage>
        <taxon>Eukaryota</taxon>
        <taxon>Viridiplantae</taxon>
        <taxon>Streptophyta</taxon>
        <taxon>Embryophyta</taxon>
        <taxon>Tracheophyta</taxon>
        <taxon>Spermatophyta</taxon>
        <taxon>Magnoliopsida</taxon>
        <taxon>eudicotyledons</taxon>
        <taxon>Gunneridae</taxon>
        <taxon>Pentapetalae</taxon>
        <taxon>asterids</taxon>
        <taxon>campanulids</taxon>
        <taxon>Apiales</taxon>
        <taxon>Apiaceae</taxon>
        <taxon>Apioideae</taxon>
        <taxon>apioid superclade</taxon>
        <taxon>Tordylieae</taxon>
        <taxon>Tordyliinae</taxon>
        <taxon>Heracleum</taxon>
    </lineage>
</organism>
<dbReference type="InterPro" id="IPR035983">
    <property type="entry name" value="Hect_E3_ubiquitin_ligase"/>
</dbReference>
<dbReference type="EMBL" id="JAUIZM010000007">
    <property type="protein sequence ID" value="KAK1374746.1"/>
    <property type="molecule type" value="Genomic_DNA"/>
</dbReference>
<accession>A0AAD8MIM3</accession>
<dbReference type="EC" id="2.3.2.26" evidence="3"/>
<evidence type="ECO:0000256" key="5">
    <source>
        <dbReference type="ARBA" id="ARBA00022786"/>
    </source>
</evidence>
<name>A0AAD8MIM3_9APIA</name>
<feature type="domain" description="HECT" evidence="7">
    <location>
        <begin position="1"/>
        <end position="258"/>
    </location>
</feature>
<proteinExistence type="predicted"/>
<evidence type="ECO:0000313" key="8">
    <source>
        <dbReference type="EMBL" id="KAK1374746.1"/>
    </source>
</evidence>
<evidence type="ECO:0000256" key="2">
    <source>
        <dbReference type="ARBA" id="ARBA00004906"/>
    </source>
</evidence>
<protein>
    <recommendedName>
        <fullName evidence="3">HECT-type E3 ubiquitin transferase</fullName>
        <ecNumber evidence="3">2.3.2.26</ecNumber>
    </recommendedName>
</protein>
<comment type="caution">
    <text evidence="6">Lacks conserved residue(s) required for the propagation of feature annotation.</text>
</comment>
<keyword evidence="9" id="KW-1185">Reference proteome</keyword>
<dbReference type="Pfam" id="PF00632">
    <property type="entry name" value="HECT"/>
    <property type="match status" value="1"/>
</dbReference>
<dbReference type="Proteomes" id="UP001237642">
    <property type="component" value="Unassembled WGS sequence"/>
</dbReference>